<keyword evidence="2" id="KW-1185">Reference proteome</keyword>
<dbReference type="Proteomes" id="UP001312908">
    <property type="component" value="Unassembled WGS sequence"/>
</dbReference>
<dbReference type="EMBL" id="JAWJZY010000007">
    <property type="protein sequence ID" value="MEE8659653.1"/>
    <property type="molecule type" value="Genomic_DNA"/>
</dbReference>
<evidence type="ECO:0000313" key="2">
    <source>
        <dbReference type="Proteomes" id="UP001312908"/>
    </source>
</evidence>
<name>A0ABU7U5X1_9PROT</name>
<organism evidence="1 2">
    <name type="scientific">Sorlinia euscelidii</name>
    <dbReference type="NCBI Taxonomy" id="3081148"/>
    <lineage>
        <taxon>Bacteria</taxon>
        <taxon>Pseudomonadati</taxon>
        <taxon>Pseudomonadota</taxon>
        <taxon>Alphaproteobacteria</taxon>
        <taxon>Acetobacterales</taxon>
        <taxon>Acetobacteraceae</taxon>
        <taxon>Sorlinia</taxon>
    </lineage>
</organism>
<protein>
    <submittedName>
        <fullName evidence="1">Uncharacterized protein</fullName>
    </submittedName>
</protein>
<comment type="caution">
    <text evidence="1">The sequence shown here is derived from an EMBL/GenBank/DDBJ whole genome shotgun (WGS) entry which is preliminary data.</text>
</comment>
<reference evidence="1 2" key="1">
    <citation type="submission" date="2023-10" db="EMBL/GenBank/DDBJ databases">
        <title>Sorlinia euscelidii gen. nov., sp. nov., an acetic acid bacteria isolated from the gut of Euscelidius variegatus emitter.</title>
        <authorList>
            <person name="Michoud G."/>
            <person name="Marasco R."/>
            <person name="Seferji K."/>
            <person name="Gonella E."/>
            <person name="Garuglieri E."/>
            <person name="Alma A."/>
            <person name="Mapelli F."/>
            <person name="Borin S."/>
            <person name="Daffonchio D."/>
            <person name="Crotti E."/>
        </authorList>
    </citation>
    <scope>NUCLEOTIDE SEQUENCE [LARGE SCALE GENOMIC DNA]</scope>
    <source>
        <strain evidence="1 2">EV16P</strain>
    </source>
</reference>
<gene>
    <name evidence="1" type="ORF">DOFOFD_11645</name>
</gene>
<sequence>MKIVFRRDILKLGAGASVLNLTGLKKAFAKDPAATTRFDANTVREKARKLARSAMPRRPSPCRAKSIISISTSFVALSSDQSAPSGRKMISISMSNSFRADSSTARKSL</sequence>
<evidence type="ECO:0000313" key="1">
    <source>
        <dbReference type="EMBL" id="MEE8659653.1"/>
    </source>
</evidence>
<proteinExistence type="predicted"/>
<accession>A0ABU7U5X1</accession>